<comment type="similarity">
    <text evidence="2">Belongs to the YkuD family.</text>
</comment>
<protein>
    <submittedName>
        <fullName evidence="11">Lipoprotein-anchoring transpeptidase ErfK/SrfK</fullName>
    </submittedName>
</protein>
<evidence type="ECO:0000256" key="4">
    <source>
        <dbReference type="ARBA" id="ARBA00022960"/>
    </source>
</evidence>
<organism evidence="11 12">
    <name type="scientific">Longimicrobium terrae</name>
    <dbReference type="NCBI Taxonomy" id="1639882"/>
    <lineage>
        <taxon>Bacteria</taxon>
        <taxon>Pseudomonadati</taxon>
        <taxon>Gemmatimonadota</taxon>
        <taxon>Longimicrobiia</taxon>
        <taxon>Longimicrobiales</taxon>
        <taxon>Longimicrobiaceae</taxon>
        <taxon>Longimicrobium</taxon>
    </lineage>
</organism>
<feature type="compositionally biased region" description="Low complexity" evidence="8">
    <location>
        <begin position="241"/>
        <end position="250"/>
    </location>
</feature>
<feature type="active site" description="Nucleophile" evidence="7">
    <location>
        <position position="208"/>
    </location>
</feature>
<dbReference type="Gene3D" id="2.40.440.10">
    <property type="entry name" value="L,D-transpeptidase catalytic domain-like"/>
    <property type="match status" value="1"/>
</dbReference>
<dbReference type="RefSeq" id="WP_170033151.1">
    <property type="nucleotide sequence ID" value="NZ_JABDTL010000001.1"/>
</dbReference>
<name>A0A841GYJ2_9BACT</name>
<evidence type="ECO:0000256" key="2">
    <source>
        <dbReference type="ARBA" id="ARBA00005992"/>
    </source>
</evidence>
<dbReference type="SUPFAM" id="SSF141523">
    <property type="entry name" value="L,D-transpeptidase catalytic domain-like"/>
    <property type="match status" value="1"/>
</dbReference>
<reference evidence="11 12" key="1">
    <citation type="submission" date="2020-08" db="EMBL/GenBank/DDBJ databases">
        <title>Genomic Encyclopedia of Type Strains, Phase IV (KMG-IV): sequencing the most valuable type-strain genomes for metagenomic binning, comparative biology and taxonomic classification.</title>
        <authorList>
            <person name="Goeker M."/>
        </authorList>
    </citation>
    <scope>NUCLEOTIDE SEQUENCE [LARGE SCALE GENOMIC DNA]</scope>
    <source>
        <strain evidence="11 12">DSM 29007</strain>
    </source>
</reference>
<keyword evidence="3" id="KW-0808">Transferase</keyword>
<feature type="region of interest" description="Disordered" evidence="8">
    <location>
        <begin position="234"/>
        <end position="264"/>
    </location>
</feature>
<dbReference type="GO" id="GO:0071555">
    <property type="term" value="P:cell wall organization"/>
    <property type="evidence" value="ECO:0007669"/>
    <property type="project" value="UniProtKB-UniRule"/>
</dbReference>
<feature type="chain" id="PRO_5032998925" evidence="9">
    <location>
        <begin position="25"/>
        <end position="429"/>
    </location>
</feature>
<keyword evidence="4 7" id="KW-0133">Cell shape</keyword>
<keyword evidence="11" id="KW-0449">Lipoprotein</keyword>
<dbReference type="UniPathway" id="UPA00219"/>
<feature type="compositionally biased region" description="Low complexity" evidence="8">
    <location>
        <begin position="23"/>
        <end position="74"/>
    </location>
</feature>
<dbReference type="InterPro" id="IPR038063">
    <property type="entry name" value="Transpep_catalytic_dom"/>
</dbReference>
<dbReference type="Proteomes" id="UP000582837">
    <property type="component" value="Unassembled WGS sequence"/>
</dbReference>
<evidence type="ECO:0000259" key="10">
    <source>
        <dbReference type="PROSITE" id="PS52029"/>
    </source>
</evidence>
<dbReference type="EMBL" id="JACHIA010000006">
    <property type="protein sequence ID" value="MBB6070822.1"/>
    <property type="molecule type" value="Genomic_DNA"/>
</dbReference>
<comment type="pathway">
    <text evidence="1 7">Cell wall biogenesis; peptidoglycan biosynthesis.</text>
</comment>
<keyword evidence="12" id="KW-1185">Reference proteome</keyword>
<dbReference type="InterPro" id="IPR050979">
    <property type="entry name" value="LD-transpeptidase"/>
</dbReference>
<dbReference type="GO" id="GO:0005576">
    <property type="term" value="C:extracellular region"/>
    <property type="evidence" value="ECO:0007669"/>
    <property type="project" value="TreeGrafter"/>
</dbReference>
<dbReference type="PROSITE" id="PS52029">
    <property type="entry name" value="LD_TPASE"/>
    <property type="match status" value="1"/>
</dbReference>
<evidence type="ECO:0000313" key="12">
    <source>
        <dbReference type="Proteomes" id="UP000582837"/>
    </source>
</evidence>
<evidence type="ECO:0000256" key="6">
    <source>
        <dbReference type="ARBA" id="ARBA00023316"/>
    </source>
</evidence>
<dbReference type="AlphaFoldDB" id="A0A841GYJ2"/>
<dbReference type="InterPro" id="IPR005490">
    <property type="entry name" value="LD_TPept_cat_dom"/>
</dbReference>
<dbReference type="CDD" id="cd16913">
    <property type="entry name" value="YkuD_like"/>
    <property type="match status" value="1"/>
</dbReference>
<feature type="signal peptide" evidence="9">
    <location>
        <begin position="1"/>
        <end position="24"/>
    </location>
</feature>
<keyword evidence="6 7" id="KW-0961">Cell wall biogenesis/degradation</keyword>
<evidence type="ECO:0000313" key="11">
    <source>
        <dbReference type="EMBL" id="MBB6070822.1"/>
    </source>
</evidence>
<evidence type="ECO:0000256" key="5">
    <source>
        <dbReference type="ARBA" id="ARBA00022984"/>
    </source>
</evidence>
<sequence length="429" mass="46287">MKTHLLRRAAAAALLVTAAGTSSAAALDAQTRPGTRTPATTGRAPAARPPATGRAPARTPADTRPAAAPRTQARNPLARVRSAAMDRGGYAVVVDLDANQLYFAKGRRALWSAPVATGTGLRVEHDRGEWDFATPNGAFHVAYKEREPDWIAPDWYFVENGLRVPAANASARRFTRGLGAAAVYIGQGLAIHGTDKPELLGQRVSHGCIRLSNEDALRLFHNVQVGTEIILVGGRDPQPAPARRAASTPSRRGDRTGPPPRDPWIVEMEREDTDALLGRLDEELFTAAAVSGAESRWHQTASVLLFRGVKDEDEAALAGLITRYARMGSGALRDEYATYVTDAYAQGPLRTLSAMSRLDRASRDRASAAIVEGSLALYPGDMNAASAPWPTRRAPRTAVRRADQRTWDALQSAENAYRTRHGLAVRARE</sequence>
<dbReference type="Pfam" id="PF03734">
    <property type="entry name" value="YkuD"/>
    <property type="match status" value="1"/>
</dbReference>
<dbReference type="GO" id="GO:0018104">
    <property type="term" value="P:peptidoglycan-protein cross-linking"/>
    <property type="evidence" value="ECO:0007669"/>
    <property type="project" value="TreeGrafter"/>
</dbReference>
<keyword evidence="5 7" id="KW-0573">Peptidoglycan synthesis</keyword>
<accession>A0A841GYJ2</accession>
<gene>
    <name evidence="11" type="ORF">HNQ61_002444</name>
</gene>
<evidence type="ECO:0000256" key="1">
    <source>
        <dbReference type="ARBA" id="ARBA00004752"/>
    </source>
</evidence>
<dbReference type="PANTHER" id="PTHR30582">
    <property type="entry name" value="L,D-TRANSPEPTIDASE"/>
    <property type="match status" value="1"/>
</dbReference>
<feature type="domain" description="L,D-TPase catalytic" evidence="10">
    <location>
        <begin position="90"/>
        <end position="232"/>
    </location>
</feature>
<feature type="region of interest" description="Disordered" evidence="8">
    <location>
        <begin position="23"/>
        <end position="77"/>
    </location>
</feature>
<evidence type="ECO:0000256" key="8">
    <source>
        <dbReference type="SAM" id="MobiDB-lite"/>
    </source>
</evidence>
<proteinExistence type="inferred from homology"/>
<feature type="active site" description="Proton donor/acceptor" evidence="7">
    <location>
        <position position="192"/>
    </location>
</feature>
<dbReference type="PANTHER" id="PTHR30582:SF2">
    <property type="entry name" value="L,D-TRANSPEPTIDASE YCIB-RELATED"/>
    <property type="match status" value="1"/>
</dbReference>
<dbReference type="GO" id="GO:0071972">
    <property type="term" value="F:peptidoglycan L,D-transpeptidase activity"/>
    <property type="evidence" value="ECO:0007669"/>
    <property type="project" value="TreeGrafter"/>
</dbReference>
<keyword evidence="9" id="KW-0732">Signal</keyword>
<evidence type="ECO:0000256" key="3">
    <source>
        <dbReference type="ARBA" id="ARBA00022679"/>
    </source>
</evidence>
<evidence type="ECO:0000256" key="7">
    <source>
        <dbReference type="PROSITE-ProRule" id="PRU01373"/>
    </source>
</evidence>
<evidence type="ECO:0000256" key="9">
    <source>
        <dbReference type="SAM" id="SignalP"/>
    </source>
</evidence>
<dbReference type="GO" id="GO:0016740">
    <property type="term" value="F:transferase activity"/>
    <property type="evidence" value="ECO:0007669"/>
    <property type="project" value="UniProtKB-KW"/>
</dbReference>
<dbReference type="GO" id="GO:0008360">
    <property type="term" value="P:regulation of cell shape"/>
    <property type="evidence" value="ECO:0007669"/>
    <property type="project" value="UniProtKB-UniRule"/>
</dbReference>
<comment type="caution">
    <text evidence="11">The sequence shown here is derived from an EMBL/GenBank/DDBJ whole genome shotgun (WGS) entry which is preliminary data.</text>
</comment>